<feature type="compositionally biased region" description="Low complexity" evidence="2">
    <location>
        <begin position="245"/>
        <end position="265"/>
    </location>
</feature>
<feature type="compositionally biased region" description="Polar residues" evidence="2">
    <location>
        <begin position="86"/>
        <end position="97"/>
    </location>
</feature>
<dbReference type="InterPro" id="IPR036871">
    <property type="entry name" value="PX_dom_sf"/>
</dbReference>
<dbReference type="Pfam" id="PF09325">
    <property type="entry name" value="Vps5"/>
    <property type="match status" value="1"/>
</dbReference>
<dbReference type="InterPro" id="IPR015404">
    <property type="entry name" value="Vps5_C"/>
</dbReference>
<dbReference type="Proteomes" id="UP000422736">
    <property type="component" value="Chromosome 3"/>
</dbReference>
<dbReference type="InterPro" id="IPR001683">
    <property type="entry name" value="PX_dom"/>
</dbReference>
<evidence type="ECO:0000256" key="1">
    <source>
        <dbReference type="SAM" id="Coils"/>
    </source>
</evidence>
<dbReference type="Gene3D" id="1.20.1270.60">
    <property type="entry name" value="Arfaptin homology (AH) domain/BAR domain"/>
    <property type="match status" value="1"/>
</dbReference>
<dbReference type="SUPFAM" id="SSF64268">
    <property type="entry name" value="PX domain"/>
    <property type="match status" value="1"/>
</dbReference>
<name>A0ABX6EYF0_KLUMA</name>
<keyword evidence="1" id="KW-0175">Coiled coil</keyword>
<feature type="coiled-coil region" evidence="1">
    <location>
        <begin position="567"/>
        <end position="594"/>
    </location>
</feature>
<dbReference type="Pfam" id="PF00787">
    <property type="entry name" value="PX"/>
    <property type="match status" value="1"/>
</dbReference>
<dbReference type="Gene3D" id="3.30.1520.10">
    <property type="entry name" value="Phox-like domain"/>
    <property type="match status" value="1"/>
</dbReference>
<dbReference type="EMBL" id="CP015056">
    <property type="protein sequence ID" value="QGN15278.1"/>
    <property type="molecule type" value="Genomic_DNA"/>
</dbReference>
<dbReference type="InterPro" id="IPR035803">
    <property type="entry name" value="BAR_Vps5"/>
</dbReference>
<feature type="region of interest" description="Disordered" evidence="2">
    <location>
        <begin position="1"/>
        <end position="97"/>
    </location>
</feature>
<dbReference type="PANTHER" id="PTHR10555:SF170">
    <property type="entry name" value="FI18122P1"/>
    <property type="match status" value="1"/>
</dbReference>
<dbReference type="CDD" id="cd07627">
    <property type="entry name" value="BAR_Vps5p"/>
    <property type="match status" value="1"/>
</dbReference>
<dbReference type="PANTHER" id="PTHR10555">
    <property type="entry name" value="SORTING NEXIN"/>
    <property type="match status" value="1"/>
</dbReference>
<feature type="compositionally biased region" description="Polar residues" evidence="2">
    <location>
        <begin position="146"/>
        <end position="162"/>
    </location>
</feature>
<feature type="region of interest" description="Disordered" evidence="2">
    <location>
        <begin position="243"/>
        <end position="268"/>
    </location>
</feature>
<proteinExistence type="predicted"/>
<feature type="compositionally biased region" description="Basic and acidic residues" evidence="2">
    <location>
        <begin position="45"/>
        <end position="54"/>
    </location>
</feature>
<dbReference type="PROSITE" id="PS50195">
    <property type="entry name" value="PX"/>
    <property type="match status" value="1"/>
</dbReference>
<dbReference type="SMART" id="SM00312">
    <property type="entry name" value="PX"/>
    <property type="match status" value="1"/>
</dbReference>
<evidence type="ECO:0000313" key="4">
    <source>
        <dbReference type="EMBL" id="QGN15278.1"/>
    </source>
</evidence>
<feature type="compositionally biased region" description="Acidic residues" evidence="2">
    <location>
        <begin position="206"/>
        <end position="216"/>
    </location>
</feature>
<evidence type="ECO:0000259" key="3">
    <source>
        <dbReference type="PROSITE" id="PS50195"/>
    </source>
</evidence>
<organism evidence="4 5">
    <name type="scientific">Kluyveromyces marxianus</name>
    <name type="common">Yeast</name>
    <name type="synonym">Candida kefyr</name>
    <dbReference type="NCBI Taxonomy" id="4911"/>
    <lineage>
        <taxon>Eukaryota</taxon>
        <taxon>Fungi</taxon>
        <taxon>Dikarya</taxon>
        <taxon>Ascomycota</taxon>
        <taxon>Saccharomycotina</taxon>
        <taxon>Saccharomycetes</taxon>
        <taxon>Saccharomycetales</taxon>
        <taxon>Saccharomycetaceae</taxon>
        <taxon>Kluyveromyces</taxon>
    </lineage>
</organism>
<protein>
    <submittedName>
        <fullName evidence="4">Vacuolar protein sorting-associated protein 5</fullName>
    </submittedName>
</protein>
<feature type="domain" description="PX" evidence="3">
    <location>
        <begin position="270"/>
        <end position="385"/>
    </location>
</feature>
<feature type="compositionally biased region" description="Polar residues" evidence="2">
    <location>
        <begin position="58"/>
        <end position="68"/>
    </location>
</feature>
<feature type="region of interest" description="Disordered" evidence="2">
    <location>
        <begin position="146"/>
        <end position="218"/>
    </location>
</feature>
<evidence type="ECO:0000256" key="2">
    <source>
        <dbReference type="SAM" id="MobiDB-lite"/>
    </source>
</evidence>
<reference evidence="4 5" key="1">
    <citation type="submission" date="2016-03" db="EMBL/GenBank/DDBJ databases">
        <title>How can Kluyveromyces marxianus grow so fast - potential evolutionary course in Saccharomyces Complex revealed by comparative genomics.</title>
        <authorList>
            <person name="Mo W."/>
            <person name="Lu W."/>
            <person name="Yang X."/>
            <person name="Qi J."/>
            <person name="Lv H."/>
        </authorList>
    </citation>
    <scope>NUCLEOTIDE SEQUENCE [LARGE SCALE GENOMIC DNA]</scope>
    <source>
        <strain evidence="4 5">FIM1</strain>
    </source>
</reference>
<accession>A0ABX6EYF0</accession>
<feature type="compositionally biased region" description="Basic and acidic residues" evidence="2">
    <location>
        <begin position="180"/>
        <end position="205"/>
    </location>
</feature>
<gene>
    <name evidence="4" type="primary">VPS5</name>
    <name evidence="4" type="ORF">FIM1_1967</name>
</gene>
<keyword evidence="5" id="KW-1185">Reference proteome</keyword>
<sequence length="667" mass="75793">MDFDNDLGGSVWGDGTEDNPFNELSRTFAKIGEVSDENNQEQTGDTDKHGDEALFSRQWDSSEAQENVSNDHKNDLPLDITPLSFHESSNAPRTDTSELLGSLAPEQDPLHELTQTHLLVSPQKNDPLFGGLDNSPLRIDDDVQRNETTASGPHSPTVSRTGKLNKLFSSARVRRNPSKTQEKSKETSIHDPLVESLAEKEKNEQFVEESLNDDETRDVKLSLEQQLESPLFMIPDRKSASLLESNNRGRSDNANSNNASSVATRNEPEEKFEIAVINPVKVGELTSAYVEYTVVSKGTPLENAEYRVQRRYRDFRWLYRQLQHNNWGHIIPPPPEKQAVGRFKQDFIENRRAQMERMLQHIANSPVLQKDSDFILFLTSEQWSQESKLREQISGSKASHDSNDISDIHISEIKLLGPEDAERVLKSGGLDTDTGSGFMGLSFASAPKYKEPDQFFIETAQKTDILEEQLKQLYKALELVDSQRSDLCSVINEFSDTLNILADLELSKKTSEILRNFAEVHLRIKESTSRSSMQDSLTLGVTIDDHLRTIGSVKAILNQRSKIGYYLILVENELNKKKAQLNKISDRSANVEKAKIIENELGICNARYNKIKKEWQSIGEVIRKEINQNNLETVEDFRNNMEIYLESAIESQKECIEIWETFYQNNL</sequence>
<dbReference type="InterPro" id="IPR027267">
    <property type="entry name" value="AH/BAR_dom_sf"/>
</dbReference>
<evidence type="ECO:0000313" key="5">
    <source>
        <dbReference type="Proteomes" id="UP000422736"/>
    </source>
</evidence>
<reference evidence="4 5" key="2">
    <citation type="submission" date="2019-11" db="EMBL/GenBank/DDBJ databases">
        <authorList>
            <person name="Lu H."/>
        </authorList>
    </citation>
    <scope>NUCLEOTIDE SEQUENCE [LARGE SCALE GENOMIC DNA]</scope>
    <source>
        <strain evidence="4 5">FIM1</strain>
    </source>
</reference>